<dbReference type="NCBIfam" id="TIGR00205">
    <property type="entry name" value="fliE"/>
    <property type="match status" value="1"/>
</dbReference>
<keyword evidence="7" id="KW-0282">Flagellum</keyword>
<dbReference type="RefSeq" id="WP_091349400.1">
    <property type="nucleotide sequence ID" value="NZ_FOIF01000008.1"/>
</dbReference>
<evidence type="ECO:0000256" key="5">
    <source>
        <dbReference type="NCBIfam" id="TIGR00205"/>
    </source>
</evidence>
<organism evidence="7 8">
    <name type="scientific">Anaerobranca gottschalkii DSM 13577</name>
    <dbReference type="NCBI Taxonomy" id="1120990"/>
    <lineage>
        <taxon>Bacteria</taxon>
        <taxon>Bacillati</taxon>
        <taxon>Bacillota</taxon>
        <taxon>Clostridia</taxon>
        <taxon>Eubacteriales</taxon>
        <taxon>Proteinivoracaceae</taxon>
        <taxon>Anaerobranca</taxon>
    </lineage>
</organism>
<dbReference type="OrthoDB" id="9812413at2"/>
<evidence type="ECO:0000256" key="3">
    <source>
        <dbReference type="ARBA" id="ARBA00023143"/>
    </source>
</evidence>
<dbReference type="STRING" id="1120990.SAMN03080614_100848"/>
<proteinExistence type="inferred from homology"/>
<dbReference type="EMBL" id="FOIF01000008">
    <property type="protein sequence ID" value="SES79686.1"/>
    <property type="molecule type" value="Genomic_DNA"/>
</dbReference>
<keyword evidence="6" id="KW-0175">Coiled coil</keyword>
<evidence type="ECO:0000256" key="1">
    <source>
        <dbReference type="ARBA" id="ARBA00004117"/>
    </source>
</evidence>
<dbReference type="PANTHER" id="PTHR34653">
    <property type="match status" value="1"/>
</dbReference>
<sequence length="93" mass="10437">MIERIGANLNLSQKQGTANNNKGFGYYLRNALMEVNRLEKEADTLTKKLAAGENVDLHDVMIATEKANIALQLTVQVRNKAVDAYNEIMRMQV</sequence>
<evidence type="ECO:0000256" key="4">
    <source>
        <dbReference type="HAMAP-Rule" id="MF_00724"/>
    </source>
</evidence>
<protein>
    <recommendedName>
        <fullName evidence="4 5">Flagellar hook-basal body complex protein FliE</fullName>
    </recommendedName>
</protein>
<evidence type="ECO:0000313" key="8">
    <source>
        <dbReference type="Proteomes" id="UP000243819"/>
    </source>
</evidence>
<reference evidence="8" key="1">
    <citation type="submission" date="2016-10" db="EMBL/GenBank/DDBJ databases">
        <authorList>
            <person name="Varghese N."/>
            <person name="Submissions S."/>
        </authorList>
    </citation>
    <scope>NUCLEOTIDE SEQUENCE [LARGE SCALE GENOMIC DNA]</scope>
    <source>
        <strain evidence="8">DSM 13577</strain>
    </source>
</reference>
<evidence type="ECO:0000256" key="6">
    <source>
        <dbReference type="SAM" id="Coils"/>
    </source>
</evidence>
<name>A0A1H9ZDN2_9FIRM</name>
<dbReference type="InterPro" id="IPR001624">
    <property type="entry name" value="FliE"/>
</dbReference>
<dbReference type="HAMAP" id="MF_00724">
    <property type="entry name" value="FliE"/>
    <property type="match status" value="1"/>
</dbReference>
<comment type="subcellular location">
    <subcellularLocation>
        <location evidence="1 4">Bacterial flagellum basal body</location>
    </subcellularLocation>
</comment>
<comment type="similarity">
    <text evidence="2 4">Belongs to the FliE family.</text>
</comment>
<dbReference type="PRINTS" id="PR01006">
    <property type="entry name" value="FLGHOOKFLIE"/>
</dbReference>
<feature type="coiled-coil region" evidence="6">
    <location>
        <begin position="28"/>
        <end position="55"/>
    </location>
</feature>
<dbReference type="GO" id="GO:0003774">
    <property type="term" value="F:cytoskeletal motor activity"/>
    <property type="evidence" value="ECO:0007669"/>
    <property type="project" value="InterPro"/>
</dbReference>
<evidence type="ECO:0000256" key="2">
    <source>
        <dbReference type="ARBA" id="ARBA00009272"/>
    </source>
</evidence>
<dbReference type="GO" id="GO:0009425">
    <property type="term" value="C:bacterial-type flagellum basal body"/>
    <property type="evidence" value="ECO:0007669"/>
    <property type="project" value="UniProtKB-SubCell"/>
</dbReference>
<dbReference type="GO" id="GO:0071973">
    <property type="term" value="P:bacterial-type flagellum-dependent cell motility"/>
    <property type="evidence" value="ECO:0007669"/>
    <property type="project" value="InterPro"/>
</dbReference>
<keyword evidence="7" id="KW-0969">Cilium</keyword>
<keyword evidence="3 4" id="KW-0975">Bacterial flagellum</keyword>
<gene>
    <name evidence="4" type="primary">fliE</name>
    <name evidence="7" type="ORF">SAMN03080614_100848</name>
</gene>
<evidence type="ECO:0000313" key="7">
    <source>
        <dbReference type="EMBL" id="SES79686.1"/>
    </source>
</evidence>
<dbReference type="Proteomes" id="UP000243819">
    <property type="component" value="Unassembled WGS sequence"/>
</dbReference>
<accession>A0A1H9ZDN2</accession>
<dbReference type="PANTHER" id="PTHR34653:SF1">
    <property type="entry name" value="FLAGELLAR HOOK-BASAL BODY COMPLEX PROTEIN FLIE"/>
    <property type="match status" value="1"/>
</dbReference>
<keyword evidence="7" id="KW-0966">Cell projection</keyword>
<dbReference type="AlphaFoldDB" id="A0A1H9ZDN2"/>
<dbReference type="Pfam" id="PF02049">
    <property type="entry name" value="FliE"/>
    <property type="match status" value="1"/>
</dbReference>
<keyword evidence="8" id="KW-1185">Reference proteome</keyword>
<dbReference type="GO" id="GO:0005198">
    <property type="term" value="F:structural molecule activity"/>
    <property type="evidence" value="ECO:0007669"/>
    <property type="project" value="UniProtKB-UniRule"/>
</dbReference>